<evidence type="ECO:0000313" key="1">
    <source>
        <dbReference type="EMBL" id="AVK76465.1"/>
    </source>
</evidence>
<proteinExistence type="predicted"/>
<dbReference type="GeneID" id="36843178"/>
<reference evidence="1" key="1">
    <citation type="journal article" date="2018" name="Nat. Commun.">
        <title>Diversity and evolution of the emerging Pandoraviridae family.</title>
        <authorList>
            <person name="Legendre M."/>
            <person name="Fabre E."/>
            <person name="Poirot O."/>
            <person name="Jeudy S."/>
            <person name="Lartigue A."/>
            <person name="Alempic J.M."/>
            <person name="Beucher L."/>
            <person name="Philippe N."/>
            <person name="Bertaux L."/>
            <person name="Christo-Foroux E."/>
            <person name="Labadie K."/>
            <person name="Coute Y."/>
            <person name="Abergel C."/>
            <person name="Claverie J.M."/>
        </authorList>
    </citation>
    <scope>NUCLEOTIDE SEQUENCE [LARGE SCALE GENOMIC DNA]</scope>
    <source>
        <strain evidence="1">Neocaledonia</strain>
    </source>
</reference>
<gene>
    <name evidence="1" type="ORF">pneo_cds_858</name>
</gene>
<organism evidence="1">
    <name type="scientific">Pandoravirus neocaledonia</name>
    <dbReference type="NCBI Taxonomy" id="2107708"/>
    <lineage>
        <taxon>Viruses</taxon>
        <taxon>Pandoravirus</taxon>
    </lineage>
</organism>
<dbReference type="EMBL" id="MG011690">
    <property type="protein sequence ID" value="AVK76465.1"/>
    <property type="molecule type" value="Genomic_DNA"/>
</dbReference>
<dbReference type="Proteomes" id="UP000249287">
    <property type="component" value="Segment"/>
</dbReference>
<name>A0A2U7UDN4_9VIRU</name>
<protein>
    <submittedName>
        <fullName evidence="1">Uncharacterized protein</fullName>
    </submittedName>
</protein>
<accession>A0A2U7UDN4</accession>
<dbReference type="KEGG" id="vg:36843178"/>
<dbReference type="RefSeq" id="YP_009482468.1">
    <property type="nucleotide sequence ID" value="NC_037666.1"/>
</dbReference>
<sequence>MRCAPGPFRAAMSAGASILTGPDCRLLIVGLYTSDSHGPLAADRQCTTRTSWWPKDVAQWQSVSAAAAQCLLRNGLVLGTAKGSRDASLLGPVMYDAMGRTMEAADARLIGVAMATAPVVPCYGGAETRATSDVTVVDKARTVHTFATDETADEWLAFCRLVALRDATLWRALSVDPSAYGERGAHVATSILRSEEAIARRRRFDPALVDADEIAALRRAFVAAADGHRLATPLDLGF</sequence>